<evidence type="ECO:0000259" key="2">
    <source>
        <dbReference type="Pfam" id="PF10223"/>
    </source>
</evidence>
<accession>A0A6A4W4S8</accession>
<evidence type="ECO:0000313" key="4">
    <source>
        <dbReference type="Proteomes" id="UP000440578"/>
    </source>
</evidence>
<comment type="caution">
    <text evidence="3">The sequence shown here is derived from an EMBL/GenBank/DDBJ whole genome shotgun (WGS) entry which is preliminary data.</text>
</comment>
<reference evidence="3 4" key="1">
    <citation type="submission" date="2019-07" db="EMBL/GenBank/DDBJ databases">
        <title>Draft genome assembly of a fouling barnacle, Amphibalanus amphitrite (Darwin, 1854): The first reference genome for Thecostraca.</title>
        <authorList>
            <person name="Kim W."/>
        </authorList>
    </citation>
    <scope>NUCLEOTIDE SEQUENCE [LARGE SCALE GENOMIC DNA]</scope>
    <source>
        <strain evidence="3">SNU_AA5</strain>
        <tissue evidence="3">Soma without cirri and trophi</tissue>
    </source>
</reference>
<dbReference type="Proteomes" id="UP000440578">
    <property type="component" value="Unassembled WGS sequence"/>
</dbReference>
<dbReference type="InterPro" id="IPR019356">
    <property type="entry name" value="Menorin_dom"/>
</dbReference>
<evidence type="ECO:0000256" key="1">
    <source>
        <dbReference type="ARBA" id="ARBA00044953"/>
    </source>
</evidence>
<comment type="similarity">
    <text evidence="1">Belongs to the menorin family.</text>
</comment>
<protein>
    <submittedName>
        <fullName evidence="3">Protein FAM151B</fullName>
    </submittedName>
</protein>
<proteinExistence type="inferred from homology"/>
<sequence length="271" mass="29474">MRTFFYSGSRDEIAVITRCTSSFFDRSFCDAAGGRRQLRWAHAVNCESRLRAALDDPTVDALEADVCTLPSSDGERKPYIAHPPAVTADMTAKRFIDIVRQSQTRKIVKFDFKCDDAIAEVVDLLLLSGIAAVTPLVLNADVISTSEESAPVSAETLLSHHALFDNVTIPPIVSLGWCPPSGGDARLSTLNISQMAALARGRAATLAVRADVALKSQRQLEGLLGDLPGCGLTLWAHPGDPVCPETLRRWVRSLGTRQVWVDVPQEMFPDS</sequence>
<keyword evidence="4" id="KW-1185">Reference proteome</keyword>
<dbReference type="OrthoDB" id="413402at2759"/>
<dbReference type="EMBL" id="VIIS01001221">
    <property type="protein sequence ID" value="KAF0300923.1"/>
    <property type="molecule type" value="Genomic_DNA"/>
</dbReference>
<dbReference type="GO" id="GO:0005615">
    <property type="term" value="C:extracellular space"/>
    <property type="evidence" value="ECO:0007669"/>
    <property type="project" value="TreeGrafter"/>
</dbReference>
<evidence type="ECO:0000313" key="3">
    <source>
        <dbReference type="EMBL" id="KAF0300923.1"/>
    </source>
</evidence>
<gene>
    <name evidence="3" type="primary">FAM151B</name>
    <name evidence="3" type="ORF">FJT64_026691</name>
</gene>
<organism evidence="3 4">
    <name type="scientific">Amphibalanus amphitrite</name>
    <name type="common">Striped barnacle</name>
    <name type="synonym">Balanus amphitrite</name>
    <dbReference type="NCBI Taxonomy" id="1232801"/>
    <lineage>
        <taxon>Eukaryota</taxon>
        <taxon>Metazoa</taxon>
        <taxon>Ecdysozoa</taxon>
        <taxon>Arthropoda</taxon>
        <taxon>Crustacea</taxon>
        <taxon>Multicrustacea</taxon>
        <taxon>Cirripedia</taxon>
        <taxon>Thoracica</taxon>
        <taxon>Thoracicalcarea</taxon>
        <taxon>Balanomorpha</taxon>
        <taxon>Balanoidea</taxon>
        <taxon>Balanidae</taxon>
        <taxon>Amphibalaninae</taxon>
        <taxon>Amphibalanus</taxon>
    </lineage>
</organism>
<dbReference type="Pfam" id="PF10223">
    <property type="entry name" value="Menorin_N"/>
    <property type="match status" value="1"/>
</dbReference>
<dbReference type="PANTHER" id="PTHR21184">
    <property type="entry name" value="MENORIN (DENDRITIC BRANCHING PROTEIN)"/>
    <property type="match status" value="1"/>
</dbReference>
<dbReference type="AlphaFoldDB" id="A0A6A4W4S8"/>
<feature type="domain" description="Menorin-like" evidence="2">
    <location>
        <begin position="37"/>
        <end position="267"/>
    </location>
</feature>
<dbReference type="PANTHER" id="PTHR21184:SF6">
    <property type="entry name" value="CONSERVED PLASMA MEMBRANE PROTEIN"/>
    <property type="match status" value="1"/>
</dbReference>
<name>A0A6A4W4S8_AMPAM</name>